<accession>A0A841TC47</accession>
<dbReference type="InterPro" id="IPR013766">
    <property type="entry name" value="Thioredoxin_domain"/>
</dbReference>
<organism evidence="6 7">
    <name type="scientific">Cohnella lubricantis</name>
    <dbReference type="NCBI Taxonomy" id="2163172"/>
    <lineage>
        <taxon>Bacteria</taxon>
        <taxon>Bacillati</taxon>
        <taxon>Bacillota</taxon>
        <taxon>Bacilli</taxon>
        <taxon>Bacillales</taxon>
        <taxon>Paenibacillaceae</taxon>
        <taxon>Cohnella</taxon>
    </lineage>
</organism>
<evidence type="ECO:0000313" key="6">
    <source>
        <dbReference type="EMBL" id="MBB6678582.1"/>
    </source>
</evidence>
<feature type="domain" description="Thioredoxin" evidence="5">
    <location>
        <begin position="44"/>
        <end position="98"/>
    </location>
</feature>
<keyword evidence="7" id="KW-1185">Reference proteome</keyword>
<feature type="region of interest" description="Disordered" evidence="4">
    <location>
        <begin position="1"/>
        <end position="40"/>
    </location>
</feature>
<reference evidence="6 7" key="1">
    <citation type="submission" date="2020-08" db="EMBL/GenBank/DDBJ databases">
        <title>Cohnella phylogeny.</title>
        <authorList>
            <person name="Dunlap C."/>
        </authorList>
    </citation>
    <scope>NUCLEOTIDE SEQUENCE [LARGE SCALE GENOMIC DNA]</scope>
    <source>
        <strain evidence="6 7">DSM 103658</strain>
    </source>
</reference>
<dbReference type="GO" id="GO:0045454">
    <property type="term" value="P:cell redox homeostasis"/>
    <property type="evidence" value="ECO:0007669"/>
    <property type="project" value="TreeGrafter"/>
</dbReference>
<dbReference type="PANTHER" id="PTHR45663">
    <property type="entry name" value="GEO12009P1"/>
    <property type="match status" value="1"/>
</dbReference>
<keyword evidence="2" id="KW-1015">Disulfide bond</keyword>
<keyword evidence="3" id="KW-0676">Redox-active center</keyword>
<dbReference type="GO" id="GO:0015035">
    <property type="term" value="F:protein-disulfide reductase activity"/>
    <property type="evidence" value="ECO:0007669"/>
    <property type="project" value="TreeGrafter"/>
</dbReference>
<protein>
    <recommendedName>
        <fullName evidence="5">Thioredoxin domain-containing protein</fullName>
    </recommendedName>
</protein>
<dbReference type="CDD" id="cd02947">
    <property type="entry name" value="TRX_family"/>
    <property type="match status" value="1"/>
</dbReference>
<dbReference type="SUPFAM" id="SSF52833">
    <property type="entry name" value="Thioredoxin-like"/>
    <property type="match status" value="1"/>
</dbReference>
<dbReference type="PANTHER" id="PTHR45663:SF11">
    <property type="entry name" value="GEO12009P1"/>
    <property type="match status" value="1"/>
</dbReference>
<evidence type="ECO:0000259" key="5">
    <source>
        <dbReference type="Pfam" id="PF00085"/>
    </source>
</evidence>
<comment type="similarity">
    <text evidence="1">Belongs to the thioredoxin family.</text>
</comment>
<dbReference type="Proteomes" id="UP000574133">
    <property type="component" value="Unassembled WGS sequence"/>
</dbReference>
<sequence length="105" mass="11045">MLAVEPAGQTGEDVLAVEPAGQTGEDDIAEESAGQTAADVLAGERRPSVVIAQADADDSPGLASQFGIMSLPTVIVFKRGQPVDKLVGLRPKQVYRTIIDRWASQ</sequence>
<proteinExistence type="inferred from homology"/>
<comment type="caution">
    <text evidence="6">The sequence shown here is derived from an EMBL/GenBank/DDBJ whole genome shotgun (WGS) entry which is preliminary data.</text>
</comment>
<dbReference type="EMBL" id="JACJVN010000057">
    <property type="protein sequence ID" value="MBB6678582.1"/>
    <property type="molecule type" value="Genomic_DNA"/>
</dbReference>
<name>A0A841TC47_9BACL</name>
<evidence type="ECO:0000256" key="2">
    <source>
        <dbReference type="ARBA" id="ARBA00023157"/>
    </source>
</evidence>
<dbReference type="InterPro" id="IPR036249">
    <property type="entry name" value="Thioredoxin-like_sf"/>
</dbReference>
<gene>
    <name evidence="6" type="ORF">H4Q31_14925</name>
</gene>
<dbReference type="GO" id="GO:0005829">
    <property type="term" value="C:cytosol"/>
    <property type="evidence" value="ECO:0007669"/>
    <property type="project" value="TreeGrafter"/>
</dbReference>
<evidence type="ECO:0000313" key="7">
    <source>
        <dbReference type="Proteomes" id="UP000574133"/>
    </source>
</evidence>
<dbReference type="Gene3D" id="3.40.30.10">
    <property type="entry name" value="Glutaredoxin"/>
    <property type="match status" value="1"/>
</dbReference>
<evidence type="ECO:0000256" key="1">
    <source>
        <dbReference type="ARBA" id="ARBA00008987"/>
    </source>
</evidence>
<dbReference type="Pfam" id="PF00085">
    <property type="entry name" value="Thioredoxin"/>
    <property type="match status" value="1"/>
</dbReference>
<dbReference type="AlphaFoldDB" id="A0A841TC47"/>
<evidence type="ECO:0000256" key="3">
    <source>
        <dbReference type="ARBA" id="ARBA00023284"/>
    </source>
</evidence>
<evidence type="ECO:0000256" key="4">
    <source>
        <dbReference type="SAM" id="MobiDB-lite"/>
    </source>
</evidence>